<dbReference type="EMBL" id="AP021888">
    <property type="protein sequence ID" value="BBP42928.1"/>
    <property type="molecule type" value="Genomic_DNA"/>
</dbReference>
<dbReference type="Proteomes" id="UP000501466">
    <property type="component" value="Chromosome"/>
</dbReference>
<evidence type="ECO:0000313" key="1">
    <source>
        <dbReference type="EMBL" id="BBP42928.1"/>
    </source>
</evidence>
<dbReference type="KEGG" id="tzo:THMIRHAT_06740"/>
<gene>
    <name evidence="1" type="ORF">THMIRHAT_06740</name>
</gene>
<proteinExistence type="predicted"/>
<keyword evidence="2" id="KW-1185">Reference proteome</keyword>
<dbReference type="AlphaFoldDB" id="A0A6F8PLH8"/>
<name>A0A6F8PLH8_9GAMM</name>
<reference evidence="2" key="1">
    <citation type="submission" date="2019-11" db="EMBL/GenBank/DDBJ databases">
        <title>Isolation and characterization of two novel species in the genus Thiomicrorhabdus.</title>
        <authorList>
            <person name="Mochizuki J."/>
            <person name="Kojima H."/>
            <person name="Fukui M."/>
        </authorList>
    </citation>
    <scope>NUCLEOTIDE SEQUENCE [LARGE SCALE GENOMIC DNA]</scope>
    <source>
        <strain evidence="2">AkT22</strain>
    </source>
</reference>
<dbReference type="RefSeq" id="WP_173290779.1">
    <property type="nucleotide sequence ID" value="NZ_AP021888.1"/>
</dbReference>
<evidence type="ECO:0000313" key="2">
    <source>
        <dbReference type="Proteomes" id="UP000501466"/>
    </source>
</evidence>
<organism evidence="1 2">
    <name type="scientific">Thiosulfativibrio zosterae</name>
    <dbReference type="NCBI Taxonomy" id="2675053"/>
    <lineage>
        <taxon>Bacteria</taxon>
        <taxon>Pseudomonadati</taxon>
        <taxon>Pseudomonadota</taxon>
        <taxon>Gammaproteobacteria</taxon>
        <taxon>Thiotrichales</taxon>
        <taxon>Piscirickettsiaceae</taxon>
        <taxon>Thiosulfativibrio</taxon>
    </lineage>
</organism>
<accession>A0A6F8PLH8</accession>
<protein>
    <submittedName>
        <fullName evidence="1">Uncharacterized protein</fullName>
    </submittedName>
</protein>
<sequence>MSDLEKTHSETPLKPLEWIRLELVPLLDSQVTEKLLYWNPNQGELVGEGAEEVLAWVQQAVSNGNLSGSTLSQFEITDPLHKPSELAAILAQYYWVIPQPVEAPGLVNSEVKNTLQ</sequence>